<gene>
    <name evidence="1" type="ORF">HG543_21025</name>
</gene>
<proteinExistence type="predicted"/>
<evidence type="ECO:0000313" key="1">
    <source>
        <dbReference type="EMBL" id="NMO17322.1"/>
    </source>
</evidence>
<evidence type="ECO:0000313" key="2">
    <source>
        <dbReference type="Proteomes" id="UP000518300"/>
    </source>
</evidence>
<dbReference type="CDD" id="cd00657">
    <property type="entry name" value="Ferritin_like"/>
    <property type="match status" value="1"/>
</dbReference>
<dbReference type="RefSeq" id="WP_169346604.1">
    <property type="nucleotide sequence ID" value="NZ_JABBJJ010000095.1"/>
</dbReference>
<comment type="caution">
    <text evidence="1">The sequence shown here is derived from an EMBL/GenBank/DDBJ whole genome shotgun (WGS) entry which is preliminary data.</text>
</comment>
<dbReference type="InterPro" id="IPR009078">
    <property type="entry name" value="Ferritin-like_SF"/>
</dbReference>
<dbReference type="AlphaFoldDB" id="A0A848LFW9"/>
<dbReference type="InterPro" id="IPR012348">
    <property type="entry name" value="RNR-like"/>
</dbReference>
<dbReference type="Proteomes" id="UP000518300">
    <property type="component" value="Unassembled WGS sequence"/>
</dbReference>
<dbReference type="Gene3D" id="1.10.620.20">
    <property type="entry name" value="Ribonucleotide Reductase, subunit A"/>
    <property type="match status" value="1"/>
</dbReference>
<sequence length="420" mass="46447">MSVHATSSGLSAAQVPPSLMTPAPSLRAVWLASRALPGGTSEVSLADGTRLALDAVAPERAREYLTRASEDALVVAFLDEPADGQPSAPLRLLRDDPRFERTRIFLLGTSPRLLSAGGLGDLDVEAVIDAESLGAGGLARAVEQGLRAHRALGSNPLIPRFYLNATFNKVFDWFENTRWTWSDLGDFSKVDRSLLSDEEIELLKESAIIEFGTLPGAHNFLREWGDEYSFSSWALSWGAEESRHSLVQCRYLEALGISVPAKHAMYKREPYPMGKDRAGTLMMNIISEARAAEYYKTLASQTREPVLRDIWTILGRDEGRHARAFLVFCKELCELDRSHLNAALRMAYVWLADRSDGVKHPAGHFYPHSTSATGLRQVEKSHQGVTDRADARVFAMLRGLTGDAGLRTVKDLKRTLRELV</sequence>
<name>A0A848LFW9_9BACT</name>
<accession>A0A848LFW9</accession>
<keyword evidence="2" id="KW-1185">Reference proteome</keyword>
<protein>
    <submittedName>
        <fullName evidence="1">Ferritin-like domain-containing protein</fullName>
    </submittedName>
</protein>
<reference evidence="1 2" key="1">
    <citation type="submission" date="2020-04" db="EMBL/GenBank/DDBJ databases">
        <title>Draft genome of Pyxidicoccus fallax type strain.</title>
        <authorList>
            <person name="Whitworth D.E."/>
        </authorList>
    </citation>
    <scope>NUCLEOTIDE SEQUENCE [LARGE SCALE GENOMIC DNA]</scope>
    <source>
        <strain evidence="1 2">DSM 14698</strain>
    </source>
</reference>
<dbReference type="EMBL" id="JABBJJ010000095">
    <property type="protein sequence ID" value="NMO17322.1"/>
    <property type="molecule type" value="Genomic_DNA"/>
</dbReference>
<dbReference type="GO" id="GO:0016491">
    <property type="term" value="F:oxidoreductase activity"/>
    <property type="evidence" value="ECO:0007669"/>
    <property type="project" value="InterPro"/>
</dbReference>
<dbReference type="SUPFAM" id="SSF47240">
    <property type="entry name" value="Ferritin-like"/>
    <property type="match status" value="1"/>
</dbReference>
<organism evidence="1 2">
    <name type="scientific">Pyxidicoccus fallax</name>
    <dbReference type="NCBI Taxonomy" id="394095"/>
    <lineage>
        <taxon>Bacteria</taxon>
        <taxon>Pseudomonadati</taxon>
        <taxon>Myxococcota</taxon>
        <taxon>Myxococcia</taxon>
        <taxon>Myxococcales</taxon>
        <taxon>Cystobacterineae</taxon>
        <taxon>Myxococcaceae</taxon>
        <taxon>Pyxidicoccus</taxon>
    </lineage>
</organism>